<feature type="region of interest" description="Disordered" evidence="1">
    <location>
        <begin position="35"/>
        <end position="56"/>
    </location>
</feature>
<sequence>MSELGLVHIGSEGAVKACANARLLRAVLSQLGTAFGPEQSQNVPSHHGMFQLEGMQ</sequence>
<evidence type="ECO:0000313" key="3">
    <source>
        <dbReference type="Proteomes" id="UP000029553"/>
    </source>
</evidence>
<dbReference type="EMBL" id="AWOR01000061">
    <property type="protein sequence ID" value="KGH27297.1"/>
    <property type="molecule type" value="Genomic_DNA"/>
</dbReference>
<dbReference type="RefSeq" id="WP_198529097.1">
    <property type="nucleotide sequence ID" value="NZ_AWOR01000061.1"/>
</dbReference>
<dbReference type="Proteomes" id="UP000029553">
    <property type="component" value="Unassembled WGS sequence"/>
</dbReference>
<dbReference type="AlphaFoldDB" id="A0A096HEJ9"/>
<evidence type="ECO:0000256" key="1">
    <source>
        <dbReference type="SAM" id="MobiDB-lite"/>
    </source>
</evidence>
<reference evidence="2 3" key="1">
    <citation type="submission" date="2013-09" db="EMBL/GenBank/DDBJ databases">
        <title>High correlation between genotypes and phenotypes of environmental bacteria Comamonas testosteroni strains.</title>
        <authorList>
            <person name="Liu L."/>
            <person name="Zhu W."/>
            <person name="Xia X."/>
            <person name="Xu B."/>
            <person name="Luo M."/>
            <person name="Wang G."/>
        </authorList>
    </citation>
    <scope>NUCLEOTIDE SEQUENCE [LARGE SCALE GENOMIC DNA]</scope>
    <source>
        <strain evidence="2 3">JL40</strain>
    </source>
</reference>
<evidence type="ECO:0000313" key="2">
    <source>
        <dbReference type="EMBL" id="KGH27297.1"/>
    </source>
</evidence>
<name>A0A096HEJ9_COMTE</name>
<proteinExistence type="predicted"/>
<organism evidence="2 3">
    <name type="scientific">Comamonas testosteroni</name>
    <name type="common">Pseudomonas testosteroni</name>
    <dbReference type="NCBI Taxonomy" id="285"/>
    <lineage>
        <taxon>Bacteria</taxon>
        <taxon>Pseudomonadati</taxon>
        <taxon>Pseudomonadota</taxon>
        <taxon>Betaproteobacteria</taxon>
        <taxon>Burkholderiales</taxon>
        <taxon>Comamonadaceae</taxon>
        <taxon>Comamonas</taxon>
    </lineage>
</organism>
<accession>A0A096HEJ9</accession>
<comment type="caution">
    <text evidence="2">The sequence shown here is derived from an EMBL/GenBank/DDBJ whole genome shotgun (WGS) entry which is preliminary data.</text>
</comment>
<protein>
    <submittedName>
        <fullName evidence="2">Uncharacterized protein</fullName>
    </submittedName>
</protein>
<gene>
    <name evidence="2" type="ORF">P353_18625</name>
</gene>